<accession>A0ABS4KUU1</accession>
<keyword evidence="2" id="KW-1185">Reference proteome</keyword>
<evidence type="ECO:0000313" key="1">
    <source>
        <dbReference type="EMBL" id="MBP2032604.1"/>
    </source>
</evidence>
<dbReference type="RefSeq" id="WP_209701789.1">
    <property type="nucleotide sequence ID" value="NZ_JAGGLM010000006.1"/>
</dbReference>
<comment type="caution">
    <text evidence="1">The sequence shown here is derived from an EMBL/GenBank/DDBJ whole genome shotgun (WGS) entry which is preliminary data.</text>
</comment>
<sequence>MIKLGTTVLDTDSIIKTSITLKREEESLLEKLLKLEGVYYIHAHIHKEVRWPQESKKLLDKLIEKETIMVLSDKDLSVSQ</sequence>
<dbReference type="EMBL" id="JAGGLM010000006">
    <property type="protein sequence ID" value="MBP2032604.1"/>
    <property type="molecule type" value="Genomic_DNA"/>
</dbReference>
<reference evidence="1 2" key="1">
    <citation type="submission" date="2021-03" db="EMBL/GenBank/DDBJ databases">
        <title>Genomic Encyclopedia of Type Strains, Phase IV (KMG-IV): sequencing the most valuable type-strain genomes for metagenomic binning, comparative biology and taxonomic classification.</title>
        <authorList>
            <person name="Goeker M."/>
        </authorList>
    </citation>
    <scope>NUCLEOTIDE SEQUENCE [LARGE SCALE GENOMIC DNA]</scope>
    <source>
        <strain evidence="1 2">DSM 28783</strain>
    </source>
</reference>
<proteinExistence type="predicted"/>
<name>A0ABS4KUU1_9CLOT</name>
<gene>
    <name evidence="1" type="ORF">J2Z42_001278</name>
</gene>
<dbReference type="Proteomes" id="UP001519307">
    <property type="component" value="Unassembled WGS sequence"/>
</dbReference>
<organism evidence="1 2">
    <name type="scientific">Clostridium algifaecis</name>
    <dbReference type="NCBI Taxonomy" id="1472040"/>
    <lineage>
        <taxon>Bacteria</taxon>
        <taxon>Bacillati</taxon>
        <taxon>Bacillota</taxon>
        <taxon>Clostridia</taxon>
        <taxon>Eubacteriales</taxon>
        <taxon>Clostridiaceae</taxon>
        <taxon>Clostridium</taxon>
    </lineage>
</organism>
<evidence type="ECO:0000313" key="2">
    <source>
        <dbReference type="Proteomes" id="UP001519307"/>
    </source>
</evidence>
<protein>
    <submittedName>
        <fullName evidence="1">Uncharacterized protein</fullName>
    </submittedName>
</protein>